<feature type="compositionally biased region" description="Low complexity" evidence="1">
    <location>
        <begin position="55"/>
        <end position="68"/>
    </location>
</feature>
<proteinExistence type="predicted"/>
<dbReference type="EMBL" id="AP011461">
    <property type="protein sequence ID" value="BAX24835.1"/>
    <property type="molecule type" value="Genomic_DNA"/>
</dbReference>
<feature type="compositionally biased region" description="Basic and acidic residues" evidence="1">
    <location>
        <begin position="96"/>
        <end position="115"/>
    </location>
</feature>
<feature type="compositionally biased region" description="Basic and acidic residues" evidence="1">
    <location>
        <begin position="1"/>
        <end position="10"/>
    </location>
</feature>
<reference evidence="2" key="1">
    <citation type="submission" date="2009-05" db="EMBL/GenBank/DDBJ databases">
        <title>Oryza sativa Japonica Group genomic DNA, chromosome 6, BAC clone:KMK0024M20, cultivar:Khau Mac Kho.</title>
        <authorList>
            <person name="Matsumoto T."/>
            <person name="Wu J."/>
            <person name="Kanamori H."/>
        </authorList>
    </citation>
    <scope>NUCLEOTIDE SEQUENCE</scope>
    <source>
        <strain evidence="2">IRGC 105668</strain>
    </source>
</reference>
<protein>
    <submittedName>
        <fullName evidence="2">Epstein-Barr virus EBNA-1-like</fullName>
    </submittedName>
</protein>
<dbReference type="AlphaFoldDB" id="A0A1V1H7N1"/>
<organism evidence="2">
    <name type="scientific">Oryza glumipatula</name>
    <dbReference type="NCBI Taxonomy" id="40148"/>
    <lineage>
        <taxon>Eukaryota</taxon>
        <taxon>Viridiplantae</taxon>
        <taxon>Streptophyta</taxon>
        <taxon>Embryophyta</taxon>
        <taxon>Tracheophyta</taxon>
        <taxon>Spermatophyta</taxon>
        <taxon>Magnoliopsida</taxon>
        <taxon>Liliopsida</taxon>
        <taxon>Poales</taxon>
        <taxon>Poaceae</taxon>
        <taxon>BOP clade</taxon>
        <taxon>Oryzoideae</taxon>
        <taxon>Oryzeae</taxon>
        <taxon>Oryzinae</taxon>
        <taxon>Oryza</taxon>
    </lineage>
</organism>
<sequence length="159" mass="17088">MRAEWQGRIDDDGDDGGGGFGAERRHGRQTRGRRGRADGGGNWPVGHHGARAREATGGAAIWAASAGSGSEGGRRGARRGSRARARARACGAWAARGREGEGEGEREGERERDGPRGIGPRLEGGKIDFCGGIDFGRIWIRNLNLMIDRGFEIRDWHGD</sequence>
<evidence type="ECO:0000256" key="1">
    <source>
        <dbReference type="SAM" id="MobiDB-lite"/>
    </source>
</evidence>
<feature type="compositionally biased region" description="Basic residues" evidence="1">
    <location>
        <begin position="25"/>
        <end position="34"/>
    </location>
</feature>
<feature type="compositionally biased region" description="Basic residues" evidence="1">
    <location>
        <begin position="75"/>
        <end position="87"/>
    </location>
</feature>
<evidence type="ECO:0000313" key="2">
    <source>
        <dbReference type="EMBL" id="BAX24835.1"/>
    </source>
</evidence>
<accession>A0A1V1H7N1</accession>
<name>A0A1V1H7N1_9ORYZ</name>
<feature type="region of interest" description="Disordered" evidence="1">
    <location>
        <begin position="1"/>
        <end position="123"/>
    </location>
</feature>
<gene>
    <name evidence="2" type="primary">GL0029M03.30</name>
</gene>